<reference evidence="2 3" key="1">
    <citation type="journal article" date="2009" name="Genome Res.">
        <title>Comparative genomics of protoploid Saccharomycetaceae.</title>
        <authorList>
            <consortium name="The Genolevures Consortium"/>
            <person name="Souciet J.-L."/>
            <person name="Dujon B."/>
            <person name="Gaillardin C."/>
            <person name="Johnston M."/>
            <person name="Baret P.V."/>
            <person name="Cliften P."/>
            <person name="Sherman D.J."/>
            <person name="Weissenbach J."/>
            <person name="Westhof E."/>
            <person name="Wincker P."/>
            <person name="Jubin C."/>
            <person name="Poulain J."/>
            <person name="Barbe V."/>
            <person name="Segurens B."/>
            <person name="Artiguenave F."/>
            <person name="Anthouard V."/>
            <person name="Vacherie B."/>
            <person name="Val M.-E."/>
            <person name="Fulton R.S."/>
            <person name="Minx P."/>
            <person name="Wilson R."/>
            <person name="Durrens P."/>
            <person name="Jean G."/>
            <person name="Marck C."/>
            <person name="Martin T."/>
            <person name="Nikolski M."/>
            <person name="Rolland T."/>
            <person name="Seret M.-L."/>
            <person name="Casaregola S."/>
            <person name="Despons L."/>
            <person name="Fairhead C."/>
            <person name="Fischer G."/>
            <person name="Lafontaine I."/>
            <person name="Leh V."/>
            <person name="Lemaire M."/>
            <person name="de Montigny J."/>
            <person name="Neuveglise C."/>
            <person name="Thierry A."/>
            <person name="Blanc-Lenfle I."/>
            <person name="Bleykasten C."/>
            <person name="Diffels J."/>
            <person name="Fritsch E."/>
            <person name="Frangeul L."/>
            <person name="Goeffon A."/>
            <person name="Jauniaux N."/>
            <person name="Kachouri-Lafond R."/>
            <person name="Payen C."/>
            <person name="Potier S."/>
            <person name="Pribylova L."/>
            <person name="Ozanne C."/>
            <person name="Richard G.-F."/>
            <person name="Sacerdot C."/>
            <person name="Straub M.-L."/>
            <person name="Talla E."/>
        </authorList>
    </citation>
    <scope>NUCLEOTIDE SEQUENCE [LARGE SCALE GENOMIC DNA]</scope>
    <source>
        <strain evidence="2 3">ATCC 2623 / CBS 732 / BCRC 21506 / NBRC 1130 / NCYC 568 / NRRL Y-229</strain>
    </source>
</reference>
<evidence type="ECO:0000313" key="2">
    <source>
        <dbReference type="EMBL" id="CAR26449.1"/>
    </source>
</evidence>
<accession>C5DRN8</accession>
<feature type="region of interest" description="Disordered" evidence="1">
    <location>
        <begin position="1"/>
        <end position="24"/>
    </location>
</feature>
<dbReference type="Proteomes" id="UP000008536">
    <property type="component" value="Chromosome B"/>
</dbReference>
<proteinExistence type="predicted"/>
<gene>
    <name evidence="2" type="ordered locus">ZYRO0B09966g</name>
</gene>
<evidence type="ECO:0000256" key="1">
    <source>
        <dbReference type="SAM" id="MobiDB-lite"/>
    </source>
</evidence>
<sequence length="255" mass="28958">MMRVVKYDPNCPGKGRSRSSLGMQNKCKMRKRSDNQLKSIENNKNISPIMFHHVRVDEMSNNARLDQISQDAEARGGDGRKNQQSPLVIKTDPRYNNSQLEISMSNKKLNDYAGNKSKKLTFLPSISNRSPTPTATPTSQRHMESDKFSNLGVMNFKEPQGFNNYRNGLFELPSSLDKEFADERSHSGSEMGTSNKFANNDCLTGLPVFGRKFSSDVRLKLNKNNAQLQTIQGYSTCTFRVKMNGKNRTEHKDYE</sequence>
<organism evidence="2 3">
    <name type="scientific">Zygosaccharomyces rouxii (strain ATCC 2623 / CBS 732 / NBRC 1130 / NCYC 568 / NRRL Y-229)</name>
    <dbReference type="NCBI Taxonomy" id="559307"/>
    <lineage>
        <taxon>Eukaryota</taxon>
        <taxon>Fungi</taxon>
        <taxon>Dikarya</taxon>
        <taxon>Ascomycota</taxon>
        <taxon>Saccharomycotina</taxon>
        <taxon>Saccharomycetes</taxon>
        <taxon>Saccharomycetales</taxon>
        <taxon>Saccharomycetaceae</taxon>
        <taxon>Zygosaccharomyces</taxon>
    </lineage>
</organism>
<dbReference type="GeneID" id="8202537"/>
<dbReference type="KEGG" id="zro:ZYRO0B09966g"/>
<dbReference type="RefSeq" id="XP_002495382.1">
    <property type="nucleotide sequence ID" value="XM_002495337.1"/>
</dbReference>
<dbReference type="AlphaFoldDB" id="C5DRN8"/>
<feature type="compositionally biased region" description="Polar residues" evidence="1">
    <location>
        <begin position="124"/>
        <end position="140"/>
    </location>
</feature>
<dbReference type="EMBL" id="CU928174">
    <property type="protein sequence ID" value="CAR26449.1"/>
    <property type="molecule type" value="Genomic_DNA"/>
</dbReference>
<protein>
    <submittedName>
        <fullName evidence="2">ZYRO0B09966p</fullName>
    </submittedName>
</protein>
<dbReference type="InParanoid" id="C5DRN8"/>
<feature type="region of interest" description="Disordered" evidence="1">
    <location>
        <begin position="123"/>
        <end position="143"/>
    </location>
</feature>
<keyword evidence="3" id="KW-1185">Reference proteome</keyword>
<name>C5DRN8_ZYGRC</name>
<evidence type="ECO:0000313" key="3">
    <source>
        <dbReference type="Proteomes" id="UP000008536"/>
    </source>
</evidence>
<dbReference type="HOGENOM" id="CLU_1152520_0_0_1"/>